<organism evidence="2 3">
    <name type="scientific">Linnemannia gamsii</name>
    <dbReference type="NCBI Taxonomy" id="64522"/>
    <lineage>
        <taxon>Eukaryota</taxon>
        <taxon>Fungi</taxon>
        <taxon>Fungi incertae sedis</taxon>
        <taxon>Mucoromycota</taxon>
        <taxon>Mortierellomycotina</taxon>
        <taxon>Mortierellomycetes</taxon>
        <taxon>Mortierellales</taxon>
        <taxon>Mortierellaceae</taxon>
        <taxon>Linnemannia</taxon>
    </lineage>
</organism>
<dbReference type="OrthoDB" id="2440850at2759"/>
<evidence type="ECO:0008006" key="4">
    <source>
        <dbReference type="Google" id="ProtNLM"/>
    </source>
</evidence>
<accession>A0A9P6UG50</accession>
<feature type="compositionally biased region" description="Polar residues" evidence="1">
    <location>
        <begin position="279"/>
        <end position="291"/>
    </location>
</feature>
<reference evidence="2" key="1">
    <citation type="journal article" date="2020" name="Fungal Divers.">
        <title>Resolving the Mortierellaceae phylogeny through synthesis of multi-gene phylogenetics and phylogenomics.</title>
        <authorList>
            <person name="Vandepol N."/>
            <person name="Liber J."/>
            <person name="Desiro A."/>
            <person name="Na H."/>
            <person name="Kennedy M."/>
            <person name="Barry K."/>
            <person name="Grigoriev I.V."/>
            <person name="Miller A.N."/>
            <person name="O'Donnell K."/>
            <person name="Stajich J.E."/>
            <person name="Bonito G."/>
        </authorList>
    </citation>
    <scope>NUCLEOTIDE SEQUENCE</scope>
    <source>
        <strain evidence="2">NVP60</strain>
    </source>
</reference>
<feature type="region of interest" description="Disordered" evidence="1">
    <location>
        <begin position="118"/>
        <end position="313"/>
    </location>
</feature>
<feature type="compositionally biased region" description="Basic residues" evidence="1">
    <location>
        <begin position="185"/>
        <end position="194"/>
    </location>
</feature>
<gene>
    <name evidence="2" type="ORF">BGZ97_003993</name>
</gene>
<keyword evidence="3" id="KW-1185">Reference proteome</keyword>
<evidence type="ECO:0000256" key="1">
    <source>
        <dbReference type="SAM" id="MobiDB-lite"/>
    </source>
</evidence>
<protein>
    <recommendedName>
        <fullName evidence="4">Homeobox domain-containing protein</fullName>
    </recommendedName>
</protein>
<sequence length="379" mass="41901">MSTDDINEALNKVTPQKAAFLVEAWLVHQAIPDVSTLKFIAAIIGLDFEIVRYWFYCRSNRDGIKRAFAQSAAEGSDAGIVLPLLEEYYLLDKFSDDIGWDYRGPNSEYQGDELELEQELEQELEHEQESASNSSSTAPQPTRRKQPPPKQQQRRNSSITTPPSGLIKTLKLDTCKQPPSNTDNRRRKPIRRRYRTIESSDEGEQDGEHADDSEDIETLGTRLRAYPRASLGPPKPSRPRKAVVLGADGEPPRKRGRPLGSTKKKVNRQRISTKDQPPAASTTLTMPQQLSAVPVPTPDHPQSTDSPPSSGTLRYLTPVILLPAPAVSPSAGSTTGTILQETTLNIHLSNHKPIDDSSEARDIANGDTNDIRLVEKAVS</sequence>
<dbReference type="AlphaFoldDB" id="A0A9P6UG50"/>
<feature type="compositionally biased region" description="Acidic residues" evidence="1">
    <location>
        <begin position="199"/>
        <end position="217"/>
    </location>
</feature>
<name>A0A9P6UG50_9FUNG</name>
<feature type="compositionally biased region" description="Polar residues" evidence="1">
    <location>
        <begin position="300"/>
        <end position="312"/>
    </location>
</feature>
<feature type="compositionally biased region" description="Basic residues" evidence="1">
    <location>
        <begin position="254"/>
        <end position="268"/>
    </location>
</feature>
<evidence type="ECO:0000313" key="2">
    <source>
        <dbReference type="EMBL" id="KAG0298656.1"/>
    </source>
</evidence>
<evidence type="ECO:0000313" key="3">
    <source>
        <dbReference type="Proteomes" id="UP000823405"/>
    </source>
</evidence>
<comment type="caution">
    <text evidence="2">The sequence shown here is derived from an EMBL/GenBank/DDBJ whole genome shotgun (WGS) entry which is preliminary data.</text>
</comment>
<feature type="non-terminal residue" evidence="2">
    <location>
        <position position="379"/>
    </location>
</feature>
<proteinExistence type="predicted"/>
<dbReference type="Proteomes" id="UP000823405">
    <property type="component" value="Unassembled WGS sequence"/>
</dbReference>
<dbReference type="EMBL" id="JAAAIN010001976">
    <property type="protein sequence ID" value="KAG0298656.1"/>
    <property type="molecule type" value="Genomic_DNA"/>
</dbReference>